<reference evidence="1 3" key="1">
    <citation type="submission" date="2018-06" db="EMBL/GenBank/DDBJ databases">
        <title>Genomic Encyclopedia of Type Strains, Phase III (KMG-III): the genomes of soil and plant-associated and newly described type strains.</title>
        <authorList>
            <person name="Whitman W."/>
        </authorList>
    </citation>
    <scope>NUCLEOTIDE SEQUENCE [LARGE SCALE GENOMIC DNA]</scope>
    <source>
        <strain evidence="1 3">CECT 7022</strain>
    </source>
</reference>
<dbReference type="AlphaFoldDB" id="A0A2V4VP66"/>
<evidence type="ECO:0000313" key="1">
    <source>
        <dbReference type="EMBL" id="PYE51641.1"/>
    </source>
</evidence>
<proteinExistence type="predicted"/>
<gene>
    <name evidence="1" type="ORF">DFQ00_102436</name>
    <name evidence="2" type="ORF">HUB98_06365</name>
</gene>
<evidence type="ECO:0000313" key="3">
    <source>
        <dbReference type="Proteomes" id="UP000247790"/>
    </source>
</evidence>
<sequence>MDEQDIKFKLLGNRSVTIEGAGNIYIPSIRDIFDLNMSIYNEYLSALLIDKSALEAEVDEDISNFDVFIVNCYHNYSFKEVSFKALNLFFKSEPSIAMEGDDVFVKISEGRIDRNNFSLLQKVLMLGNNVKLSSPESEYKPANSKARKMIEMIMKNKKNKPPPKEKMDLFSIVSGLIWKDNGQSIDSILDMNIFQIYNGLHTTDKIENISHTVTALYAGTIDGKKIKLSDMHWANKME</sequence>
<dbReference type="Proteomes" id="UP000509327">
    <property type="component" value="Chromosome"/>
</dbReference>
<keyword evidence="4" id="KW-1185">Reference proteome</keyword>
<dbReference type="EMBL" id="CP054614">
    <property type="protein sequence ID" value="QKS56003.1"/>
    <property type="molecule type" value="Genomic_DNA"/>
</dbReference>
<accession>A0A2V4VP66</accession>
<name>A0A2V4VP66_PAEBA</name>
<dbReference type="RefSeq" id="WP_110895126.1">
    <property type="nucleotide sequence ID" value="NZ_CP054614.1"/>
</dbReference>
<evidence type="ECO:0000313" key="4">
    <source>
        <dbReference type="Proteomes" id="UP000509327"/>
    </source>
</evidence>
<dbReference type="Proteomes" id="UP000247790">
    <property type="component" value="Unassembled WGS sequence"/>
</dbReference>
<reference evidence="2 4" key="2">
    <citation type="submission" date="2020-06" db="EMBL/GenBank/DDBJ databases">
        <title>Complete genome of Paenibacillus barcinonensis KACC11450.</title>
        <authorList>
            <person name="Kim M."/>
            <person name="Park Y.-J."/>
            <person name="Shin J.-H."/>
        </authorList>
    </citation>
    <scope>NUCLEOTIDE SEQUENCE [LARGE SCALE GENOMIC DNA]</scope>
    <source>
        <strain evidence="2 4">KACC11450</strain>
    </source>
</reference>
<dbReference type="EMBL" id="QJSW01000002">
    <property type="protein sequence ID" value="PYE51641.1"/>
    <property type="molecule type" value="Genomic_DNA"/>
</dbReference>
<dbReference type="OrthoDB" id="2568468at2"/>
<evidence type="ECO:0000313" key="2">
    <source>
        <dbReference type="EMBL" id="QKS56003.1"/>
    </source>
</evidence>
<organism evidence="1 3">
    <name type="scientific">Paenibacillus barcinonensis</name>
    <dbReference type="NCBI Taxonomy" id="198119"/>
    <lineage>
        <taxon>Bacteria</taxon>
        <taxon>Bacillati</taxon>
        <taxon>Bacillota</taxon>
        <taxon>Bacilli</taxon>
        <taxon>Bacillales</taxon>
        <taxon>Paenibacillaceae</taxon>
        <taxon>Paenibacillus</taxon>
    </lineage>
</organism>
<protein>
    <submittedName>
        <fullName evidence="1">Uncharacterized protein</fullName>
    </submittedName>
</protein>